<dbReference type="PROSITE" id="PS00675">
    <property type="entry name" value="SIGMA54_INTERACT_1"/>
    <property type="match status" value="1"/>
</dbReference>
<dbReference type="InterPro" id="IPR002078">
    <property type="entry name" value="Sigma_54_int"/>
</dbReference>
<dbReference type="InterPro" id="IPR004096">
    <property type="entry name" value="V4R"/>
</dbReference>
<dbReference type="SMART" id="SM00989">
    <property type="entry name" value="V4R"/>
    <property type="match status" value="1"/>
</dbReference>
<dbReference type="Gene3D" id="3.40.50.300">
    <property type="entry name" value="P-loop containing nucleotide triphosphate hydrolases"/>
    <property type="match status" value="1"/>
</dbReference>
<proteinExistence type="predicted"/>
<evidence type="ECO:0000256" key="1">
    <source>
        <dbReference type="ARBA" id="ARBA00022741"/>
    </source>
</evidence>
<keyword evidence="7" id="KW-1185">Reference proteome</keyword>
<dbReference type="Pfam" id="PF06505">
    <property type="entry name" value="XylR_N"/>
    <property type="match status" value="1"/>
</dbReference>
<keyword evidence="4" id="KW-0804">Transcription</keyword>
<dbReference type="Pfam" id="PF02954">
    <property type="entry name" value="HTH_8"/>
    <property type="match status" value="1"/>
</dbReference>
<dbReference type="InterPro" id="IPR010523">
    <property type="entry name" value="XylR_N"/>
</dbReference>
<keyword evidence="3" id="KW-0805">Transcription regulation</keyword>
<keyword evidence="1" id="KW-0547">Nucleotide-binding</keyword>
<dbReference type="SUPFAM" id="SSF52540">
    <property type="entry name" value="P-loop containing nucleoside triphosphate hydrolases"/>
    <property type="match status" value="1"/>
</dbReference>
<dbReference type="InterPro" id="IPR003593">
    <property type="entry name" value="AAA+_ATPase"/>
</dbReference>
<name>A0ABM9L2E7_9RALS</name>
<comment type="caution">
    <text evidence="6">The sequence shown here is derived from an EMBL/GenBank/DDBJ whole genome shotgun (WGS) entry which is preliminary data.</text>
</comment>
<sequence>MSKKSLSRKTDGVMERATPSLEPGDVLKHLHFNPAEGLIWLEDRRMVLLHVESLGALRQEFILNVGMEATRGLLTRFGYTAGCRDAELALKLQPAGTSVEQLLISGGYFHALQGIVSPPIVLTQEVDIEKGSCHIDFYWKNSYEDQSHIEAFGIGGSPACWMETGYASGFLSTCLGRRILVREVECRAMGADVCHCIARPVEDWPDAELDLAYYEPRPFSFAPQVPSARPAERAIPIGKGDGSRFSNDEGVIGASVAFNTVMHKIQRVASTTATVLLLGESGVGKSAFARQVRRLSARADKPFLEINCAAIPESLMEAELFGVERGAYTGAGEARPGRFQVADGGTLFLDEIGSLPMTAQGKLLRVLQTGEFEALGSAVTKKVDVRIIAATNENLWAAVNEGRFREDLFYRLNVFPIQIPPLRERRDDIPLLLEHLLRKYSERYGRRISGVTAQALQILLSYRWPGNVREFENVIERGIILGEDDQPLGYHQLVTVDSEMGAHGPMALNELGLLTEKRDYDLDDASPEAGHEAEALNVWAEGIVARSQVSMAFIENTLVKAAFKAAQGNFTKAAGLLGITRAQLSYRIKKMEEDGASLY</sequence>
<dbReference type="Proteomes" id="UP001189792">
    <property type="component" value="Unassembled WGS sequence"/>
</dbReference>
<evidence type="ECO:0000313" key="7">
    <source>
        <dbReference type="Proteomes" id="UP001189792"/>
    </source>
</evidence>
<dbReference type="CDD" id="cd00009">
    <property type="entry name" value="AAA"/>
    <property type="match status" value="1"/>
</dbReference>
<dbReference type="PRINTS" id="PR01590">
    <property type="entry name" value="HTHFIS"/>
</dbReference>
<dbReference type="Gene3D" id="1.10.10.60">
    <property type="entry name" value="Homeodomain-like"/>
    <property type="match status" value="1"/>
</dbReference>
<dbReference type="InterPro" id="IPR025943">
    <property type="entry name" value="Sigma_54_int_dom_ATP-bd_2"/>
</dbReference>
<dbReference type="PANTHER" id="PTHR32071">
    <property type="entry name" value="TRANSCRIPTIONAL REGULATORY PROTEIN"/>
    <property type="match status" value="1"/>
</dbReference>
<dbReference type="InterPro" id="IPR027417">
    <property type="entry name" value="P-loop_NTPase"/>
</dbReference>
<evidence type="ECO:0000256" key="3">
    <source>
        <dbReference type="ARBA" id="ARBA00023015"/>
    </source>
</evidence>
<evidence type="ECO:0000313" key="6">
    <source>
        <dbReference type="EMBL" id="CAJ0896115.1"/>
    </source>
</evidence>
<dbReference type="Pfam" id="PF25601">
    <property type="entry name" value="AAA_lid_14"/>
    <property type="match status" value="1"/>
</dbReference>
<dbReference type="SMART" id="SM00382">
    <property type="entry name" value="AAA"/>
    <property type="match status" value="1"/>
</dbReference>
<dbReference type="EMBL" id="CAUDLI010000009">
    <property type="protein sequence ID" value="CAJ0896115.1"/>
    <property type="molecule type" value="Genomic_DNA"/>
</dbReference>
<protein>
    <submittedName>
        <fullName evidence="6">Phenol regulator MopR</fullName>
    </submittedName>
</protein>
<evidence type="ECO:0000256" key="2">
    <source>
        <dbReference type="ARBA" id="ARBA00022840"/>
    </source>
</evidence>
<gene>
    <name evidence="6" type="primary">mopR</name>
    <name evidence="6" type="ORF">R77564_03958</name>
</gene>
<feature type="domain" description="Sigma-54 factor interaction" evidence="5">
    <location>
        <begin position="251"/>
        <end position="480"/>
    </location>
</feature>
<dbReference type="InterPro" id="IPR025662">
    <property type="entry name" value="Sigma_54_int_dom_ATP-bd_1"/>
</dbReference>
<organism evidence="6 7">
    <name type="scientific">Ralstonia flatus</name>
    <dbReference type="NCBI Taxonomy" id="3058601"/>
    <lineage>
        <taxon>Bacteria</taxon>
        <taxon>Pseudomonadati</taxon>
        <taxon>Pseudomonadota</taxon>
        <taxon>Betaproteobacteria</taxon>
        <taxon>Burkholderiales</taxon>
        <taxon>Burkholderiaceae</taxon>
        <taxon>Ralstonia</taxon>
    </lineage>
</organism>
<dbReference type="InterPro" id="IPR002197">
    <property type="entry name" value="HTH_Fis"/>
</dbReference>
<dbReference type="SUPFAM" id="SSF111126">
    <property type="entry name" value="Ligand-binding domain in the NO signalling and Golgi transport"/>
    <property type="match status" value="1"/>
</dbReference>
<keyword evidence="2" id="KW-0067">ATP-binding</keyword>
<dbReference type="Pfam" id="PF00158">
    <property type="entry name" value="Sigma54_activat"/>
    <property type="match status" value="1"/>
</dbReference>
<dbReference type="SUPFAM" id="SSF46689">
    <property type="entry name" value="Homeodomain-like"/>
    <property type="match status" value="1"/>
</dbReference>
<dbReference type="PROSITE" id="PS50045">
    <property type="entry name" value="SIGMA54_INTERACT_4"/>
    <property type="match status" value="1"/>
</dbReference>
<dbReference type="Gene3D" id="1.10.8.60">
    <property type="match status" value="1"/>
</dbReference>
<dbReference type="Pfam" id="PF02830">
    <property type="entry name" value="V4R"/>
    <property type="match status" value="1"/>
</dbReference>
<evidence type="ECO:0000259" key="5">
    <source>
        <dbReference type="PROSITE" id="PS50045"/>
    </source>
</evidence>
<dbReference type="Gene3D" id="3.30.1380.20">
    <property type="entry name" value="Trafficking protein particle complex subunit 3"/>
    <property type="match status" value="1"/>
</dbReference>
<dbReference type="InterPro" id="IPR024096">
    <property type="entry name" value="NO_sig/Golgi_transp_ligand-bd"/>
</dbReference>
<dbReference type="InterPro" id="IPR009057">
    <property type="entry name" value="Homeodomain-like_sf"/>
</dbReference>
<dbReference type="PROSITE" id="PS00676">
    <property type="entry name" value="SIGMA54_INTERACT_2"/>
    <property type="match status" value="1"/>
</dbReference>
<dbReference type="InterPro" id="IPR058031">
    <property type="entry name" value="AAA_lid_NorR"/>
</dbReference>
<accession>A0ABM9L2E7</accession>
<evidence type="ECO:0000256" key="4">
    <source>
        <dbReference type="ARBA" id="ARBA00023163"/>
    </source>
</evidence>
<reference evidence="6 7" key="1">
    <citation type="submission" date="2023-07" db="EMBL/GenBank/DDBJ databases">
        <authorList>
            <person name="Peeters C."/>
        </authorList>
    </citation>
    <scope>NUCLEOTIDE SEQUENCE [LARGE SCALE GENOMIC DNA]</scope>
    <source>
        <strain evidence="6 7">LMG 32965</strain>
    </source>
</reference>